<sequence length="251" mass="29921">MKIVTLKKRFKKSVSRAAHELFGNYNYEKFVVITGPRTGSNLLISLLSSHRNIHAYGELFNKERELSFSEIWDKTFSRKINKIDSVGFKIFYDHPLGSKDKKVWDLIKSDRKMKIIHLKRENVVRSELSLLIAHHTRIWGLTPTMKDIPIDQRKIVVEVDQFYKKLKERKEWEHQTLYSFQNHPYFEITYEKLTQDRGETMNSIFDFLNVPVHKSKSDLRKQNSEGIEDLVENYDEFRNKLLQTEFACFLE</sequence>
<name>A0ABU3CWS9_9FLAO</name>
<evidence type="ECO:0000313" key="3">
    <source>
        <dbReference type="Proteomes" id="UP001248819"/>
    </source>
</evidence>
<organism evidence="2 3">
    <name type="scientific">Autumnicola edwardsiae</name>
    <dbReference type="NCBI Taxonomy" id="3075594"/>
    <lineage>
        <taxon>Bacteria</taxon>
        <taxon>Pseudomonadati</taxon>
        <taxon>Bacteroidota</taxon>
        <taxon>Flavobacteriia</taxon>
        <taxon>Flavobacteriales</taxon>
        <taxon>Flavobacteriaceae</taxon>
        <taxon>Autumnicola</taxon>
    </lineage>
</organism>
<feature type="domain" description="Sulfotransferase" evidence="1">
    <location>
        <begin position="29"/>
        <end position="215"/>
    </location>
</feature>
<dbReference type="Proteomes" id="UP001248819">
    <property type="component" value="Unassembled WGS sequence"/>
</dbReference>
<accession>A0ABU3CWS9</accession>
<proteinExistence type="predicted"/>
<dbReference type="PANTHER" id="PTHR32175">
    <property type="entry name" value="PROTEIN, PUTATIVE, EXPRESSED-RELATED"/>
    <property type="match status" value="1"/>
</dbReference>
<dbReference type="RefSeq" id="WP_311484982.1">
    <property type="nucleotide sequence ID" value="NZ_JAVRHP010000062.1"/>
</dbReference>
<gene>
    <name evidence="2" type="ORF">RM529_11740</name>
</gene>
<keyword evidence="3" id="KW-1185">Reference proteome</keyword>
<dbReference type="InterPro" id="IPR027417">
    <property type="entry name" value="P-loop_NTPase"/>
</dbReference>
<comment type="caution">
    <text evidence="2">The sequence shown here is derived from an EMBL/GenBank/DDBJ whole genome shotgun (WGS) entry which is preliminary data.</text>
</comment>
<dbReference type="SUPFAM" id="SSF52540">
    <property type="entry name" value="P-loop containing nucleoside triphosphate hydrolases"/>
    <property type="match status" value="1"/>
</dbReference>
<dbReference type="EMBL" id="JAVRHP010000062">
    <property type="protein sequence ID" value="MDT0650825.1"/>
    <property type="molecule type" value="Genomic_DNA"/>
</dbReference>
<evidence type="ECO:0000259" key="1">
    <source>
        <dbReference type="Pfam" id="PF00685"/>
    </source>
</evidence>
<dbReference type="Gene3D" id="3.40.50.300">
    <property type="entry name" value="P-loop containing nucleotide triphosphate hydrolases"/>
    <property type="match status" value="1"/>
</dbReference>
<dbReference type="InterPro" id="IPR052796">
    <property type="entry name" value="Nod_factor_sulfotransferase"/>
</dbReference>
<evidence type="ECO:0000313" key="2">
    <source>
        <dbReference type="EMBL" id="MDT0650825.1"/>
    </source>
</evidence>
<dbReference type="InterPro" id="IPR000863">
    <property type="entry name" value="Sulfotransferase_dom"/>
</dbReference>
<dbReference type="PANTHER" id="PTHR32175:SF26">
    <property type="entry name" value="PROTEIN, PUTATIVE, EXPRESSED-RELATED"/>
    <property type="match status" value="1"/>
</dbReference>
<dbReference type="Pfam" id="PF00685">
    <property type="entry name" value="Sulfotransfer_1"/>
    <property type="match status" value="1"/>
</dbReference>
<protein>
    <submittedName>
        <fullName evidence="2">Stf0 family sulfotransferase</fullName>
    </submittedName>
</protein>
<reference evidence="2 3" key="1">
    <citation type="submission" date="2023-09" db="EMBL/GenBank/DDBJ databases">
        <authorList>
            <person name="Rey-Velasco X."/>
        </authorList>
    </citation>
    <scope>NUCLEOTIDE SEQUENCE [LARGE SCALE GENOMIC DNA]</scope>
    <source>
        <strain evidence="2 3">F297</strain>
    </source>
</reference>